<dbReference type="SUPFAM" id="SSF52172">
    <property type="entry name" value="CheY-like"/>
    <property type="match status" value="1"/>
</dbReference>
<dbReference type="CDD" id="cd17574">
    <property type="entry name" value="REC_OmpR"/>
    <property type="match status" value="1"/>
</dbReference>
<feature type="domain" description="Response regulatory" evidence="7">
    <location>
        <begin position="17"/>
        <end position="132"/>
    </location>
</feature>
<dbReference type="Proteomes" id="UP000346198">
    <property type="component" value="Unassembled WGS sequence"/>
</dbReference>
<evidence type="ECO:0000259" key="6">
    <source>
        <dbReference type="PROSITE" id="PS01124"/>
    </source>
</evidence>
<dbReference type="InterPro" id="IPR020449">
    <property type="entry name" value="Tscrpt_reg_AraC-type_HTH"/>
</dbReference>
<dbReference type="InterPro" id="IPR018062">
    <property type="entry name" value="HTH_AraC-typ_CS"/>
</dbReference>
<feature type="domain" description="HTH araC/xylS-type" evidence="6">
    <location>
        <begin position="165"/>
        <end position="264"/>
    </location>
</feature>
<keyword evidence="3" id="KW-0238">DNA-binding</keyword>
<reference evidence="8 9" key="1">
    <citation type="submission" date="2019-04" db="EMBL/GenBank/DDBJ databases">
        <authorList>
            <person name="Van Vliet M D."/>
        </authorList>
    </citation>
    <scope>NUCLEOTIDE SEQUENCE [LARGE SCALE GENOMIC DNA]</scope>
    <source>
        <strain evidence="8 9">F21</strain>
    </source>
</reference>
<dbReference type="GO" id="GO:0043565">
    <property type="term" value="F:sequence-specific DNA binding"/>
    <property type="evidence" value="ECO:0007669"/>
    <property type="project" value="InterPro"/>
</dbReference>
<dbReference type="AlphaFoldDB" id="A0A6C2UVV8"/>
<keyword evidence="9" id="KW-1185">Reference proteome</keyword>
<protein>
    <submittedName>
        <fullName evidence="8">Response regulator ArlR</fullName>
    </submittedName>
</protein>
<dbReference type="InterPro" id="IPR018060">
    <property type="entry name" value="HTH_AraC"/>
</dbReference>
<sequence>MIRKFNASADEEIEKPTLLVVEDDSDMQRLIELELMDEYQVVTAGNGRVGLEKALESIPDLVITDLMMPVMDGVELCRELKSNTHTSHIPVIMLTAKDSVESQIQGLETGADDYVTKPFHMGLLKVRIHNLLESRRVLRERLGVEFSSMSEQALPESVMERDFLAQALRVVEEHMGEPTFNPDHFAEEMHMSVSTLHRKMKAITNHTPMKMINEVRLKTAARLLAESSLNITEIAYEVGVDGSTQFGRLFKAQYGVTPSQYRADSSAP</sequence>
<evidence type="ECO:0000256" key="3">
    <source>
        <dbReference type="ARBA" id="ARBA00023125"/>
    </source>
</evidence>
<dbReference type="GO" id="GO:0003700">
    <property type="term" value="F:DNA-binding transcription factor activity"/>
    <property type="evidence" value="ECO:0007669"/>
    <property type="project" value="InterPro"/>
</dbReference>
<dbReference type="PROSITE" id="PS50110">
    <property type="entry name" value="RESPONSE_REGULATORY"/>
    <property type="match status" value="1"/>
</dbReference>
<organism evidence="8 9">
    <name type="scientific">Pontiella sulfatireligans</name>
    <dbReference type="NCBI Taxonomy" id="2750658"/>
    <lineage>
        <taxon>Bacteria</taxon>
        <taxon>Pseudomonadati</taxon>
        <taxon>Kiritimatiellota</taxon>
        <taxon>Kiritimatiellia</taxon>
        <taxon>Kiritimatiellales</taxon>
        <taxon>Pontiellaceae</taxon>
        <taxon>Pontiella</taxon>
    </lineage>
</organism>
<dbReference type="PANTHER" id="PTHR43547">
    <property type="entry name" value="TWO-COMPONENT HISTIDINE KINASE"/>
    <property type="match status" value="1"/>
</dbReference>
<feature type="modified residue" description="4-aspartylphosphate" evidence="5">
    <location>
        <position position="65"/>
    </location>
</feature>
<keyword evidence="4" id="KW-0804">Transcription</keyword>
<dbReference type="EMBL" id="CAAHFH010000004">
    <property type="protein sequence ID" value="VGO23541.1"/>
    <property type="molecule type" value="Genomic_DNA"/>
</dbReference>
<dbReference type="Pfam" id="PF12833">
    <property type="entry name" value="HTH_18"/>
    <property type="match status" value="1"/>
</dbReference>
<dbReference type="PROSITE" id="PS01124">
    <property type="entry name" value="HTH_ARAC_FAMILY_2"/>
    <property type="match status" value="1"/>
</dbReference>
<evidence type="ECO:0000313" key="8">
    <source>
        <dbReference type="EMBL" id="VGO23541.1"/>
    </source>
</evidence>
<keyword evidence="2" id="KW-0805">Transcription regulation</keyword>
<dbReference type="SMART" id="SM00342">
    <property type="entry name" value="HTH_ARAC"/>
    <property type="match status" value="1"/>
</dbReference>
<dbReference type="PRINTS" id="PR00032">
    <property type="entry name" value="HTHARAC"/>
</dbReference>
<keyword evidence="1 5" id="KW-0597">Phosphoprotein</keyword>
<name>A0A6C2UVV8_9BACT</name>
<dbReference type="Gene3D" id="3.40.50.2300">
    <property type="match status" value="1"/>
</dbReference>
<dbReference type="RefSeq" id="WP_136065990.1">
    <property type="nucleotide sequence ID" value="NZ_CAAHFH010000004.1"/>
</dbReference>
<dbReference type="Pfam" id="PF00072">
    <property type="entry name" value="Response_reg"/>
    <property type="match status" value="1"/>
</dbReference>
<dbReference type="GO" id="GO:0000155">
    <property type="term" value="F:phosphorelay sensor kinase activity"/>
    <property type="evidence" value="ECO:0007669"/>
    <property type="project" value="TreeGrafter"/>
</dbReference>
<dbReference type="PROSITE" id="PS00041">
    <property type="entry name" value="HTH_ARAC_FAMILY_1"/>
    <property type="match status" value="1"/>
</dbReference>
<gene>
    <name evidence="8" type="primary">arlR_1</name>
    <name evidence="8" type="ORF">SCARR_05648</name>
</gene>
<proteinExistence type="predicted"/>
<evidence type="ECO:0000256" key="5">
    <source>
        <dbReference type="PROSITE-ProRule" id="PRU00169"/>
    </source>
</evidence>
<evidence type="ECO:0000256" key="1">
    <source>
        <dbReference type="ARBA" id="ARBA00022553"/>
    </source>
</evidence>
<dbReference type="InterPro" id="IPR001789">
    <property type="entry name" value="Sig_transdc_resp-reg_receiver"/>
</dbReference>
<dbReference type="Gene3D" id="1.10.10.60">
    <property type="entry name" value="Homeodomain-like"/>
    <property type="match status" value="1"/>
</dbReference>
<evidence type="ECO:0000313" key="9">
    <source>
        <dbReference type="Proteomes" id="UP000346198"/>
    </source>
</evidence>
<evidence type="ECO:0000256" key="2">
    <source>
        <dbReference type="ARBA" id="ARBA00023015"/>
    </source>
</evidence>
<dbReference type="InterPro" id="IPR009057">
    <property type="entry name" value="Homeodomain-like_sf"/>
</dbReference>
<dbReference type="SMART" id="SM00448">
    <property type="entry name" value="REC"/>
    <property type="match status" value="1"/>
</dbReference>
<dbReference type="InterPro" id="IPR011006">
    <property type="entry name" value="CheY-like_superfamily"/>
</dbReference>
<dbReference type="PANTHER" id="PTHR43547:SF2">
    <property type="entry name" value="HYBRID SIGNAL TRANSDUCTION HISTIDINE KINASE C"/>
    <property type="match status" value="1"/>
</dbReference>
<accession>A0A6C2UVV8</accession>
<evidence type="ECO:0000259" key="7">
    <source>
        <dbReference type="PROSITE" id="PS50110"/>
    </source>
</evidence>
<dbReference type="SUPFAM" id="SSF46689">
    <property type="entry name" value="Homeodomain-like"/>
    <property type="match status" value="1"/>
</dbReference>
<evidence type="ECO:0000256" key="4">
    <source>
        <dbReference type="ARBA" id="ARBA00023163"/>
    </source>
</evidence>